<gene>
    <name evidence="2" type="ORF">F1735_21890</name>
</gene>
<accession>A0ABX0MWU3</accession>
<protein>
    <submittedName>
        <fullName evidence="2">Glycosyltransferase</fullName>
    </submittedName>
</protein>
<organism evidence="2 3">
    <name type="scientific">Massilia genomosp. 1</name>
    <dbReference type="NCBI Taxonomy" id="2609280"/>
    <lineage>
        <taxon>Bacteria</taxon>
        <taxon>Pseudomonadati</taxon>
        <taxon>Pseudomonadota</taxon>
        <taxon>Betaproteobacteria</taxon>
        <taxon>Burkholderiales</taxon>
        <taxon>Oxalobacteraceae</taxon>
        <taxon>Telluria group</taxon>
        <taxon>Massilia</taxon>
    </lineage>
</organism>
<dbReference type="Pfam" id="PF13524">
    <property type="entry name" value="Glyco_trans_1_2"/>
    <property type="match status" value="1"/>
</dbReference>
<reference evidence="2 3" key="1">
    <citation type="submission" date="2019-10" db="EMBL/GenBank/DDBJ databases">
        <title>Taxonomy of Antarctic Massilia spp.: description of Massilia rubra sp. nov., Massilia aquatica sp. nov., Massilia mucilaginosa sp. nov., Massilia frigida sp. nov. isolated from streams, lakes and regoliths.</title>
        <authorList>
            <person name="Holochova P."/>
            <person name="Sedlacek I."/>
            <person name="Kralova S."/>
            <person name="Maslanova I."/>
            <person name="Busse H.-J."/>
            <person name="Stankova E."/>
            <person name="Vrbovska V."/>
            <person name="Kovarovic V."/>
            <person name="Bartak M."/>
            <person name="Svec P."/>
            <person name="Pantucek R."/>
        </authorList>
    </citation>
    <scope>NUCLEOTIDE SEQUENCE [LARGE SCALE GENOMIC DNA]</scope>
    <source>
        <strain evidence="2 3">CCM 8694</strain>
    </source>
</reference>
<name>A0ABX0MWU3_9BURK</name>
<dbReference type="EMBL" id="WHJF01000066">
    <property type="protein sequence ID" value="NHZ64918.1"/>
    <property type="molecule type" value="Genomic_DNA"/>
</dbReference>
<dbReference type="InterPro" id="IPR055259">
    <property type="entry name" value="YkvP/CgeB_Glyco_trans-like"/>
</dbReference>
<keyword evidence="3" id="KW-1185">Reference proteome</keyword>
<comment type="caution">
    <text evidence="2">The sequence shown here is derived from an EMBL/GenBank/DDBJ whole genome shotgun (WGS) entry which is preliminary data.</text>
</comment>
<evidence type="ECO:0000313" key="2">
    <source>
        <dbReference type="EMBL" id="NHZ64918.1"/>
    </source>
</evidence>
<proteinExistence type="predicted"/>
<feature type="domain" description="Spore protein YkvP/CgeB glycosyl transferase-like" evidence="1">
    <location>
        <begin position="253"/>
        <end position="377"/>
    </location>
</feature>
<evidence type="ECO:0000313" key="3">
    <source>
        <dbReference type="Proteomes" id="UP000610594"/>
    </source>
</evidence>
<sequence length="749" mass="82046">MLADRTIARLACYAGTGRRPVAPSLVRLDCAGTSYRIDRRRAPSRCSGRAALAAAMTGHPSARPLDSLRVAAILDDFTSRGLGPECSLLPLSLDNWMSELGSFAPDLLFVESAWWGHRKQWHGKISHAAPVLGQLLAWCKEHHIPSVFWGKEDPVHYDRFLAAASMFDSVFTSDIDCVARYKQALGHDRVYVLPFACQPREYHPVERDERAVAACFAGAYYVRYPERTRDLRTLVDSVQALMPVTIFDRYLGSGDHNYAFPDAYRQLIQGSLPAHAVAEAGKRYRYAINLNTVKRSGSMCARRVCELLGSGTTVVSNDCLGVRRLFGELVICSDDGQAVSRQLASLVGDEAARARRTVAGVRKVMQEHTYARRLASIASCALRRPLVVPVSSVLLVGYAASPAQRDAILQSALRQQHQPWRLLLIMGPGVAGGAAASSDARIRTLAHAELGEHAIGTLAPSGFACAWIAPLVAQDYYGAHYLTDLLLAASYSNAEAFCKRAHFGVVNGEIVQNSMECAYRACSAVALRSAVVRRRWLDGQAAARWIRDCAGMSVALDGLAIDPYNYCRDADLLDPAHCAASLAQHVDDLLLDKGLVIEELERQAMAISALAQAASRVPYLPASKLAAWFDPWGGSQTSAELDRFGWHLVSELQDGQSEEVFARLPVGAAQLRALGVWRFFLEAGSGLPVHLLVACIDVHGATLRQDAFSCNVDEELILPFGTRMLRLGLRMQSSGSTRLHRLWLGWRPQ</sequence>
<evidence type="ECO:0000259" key="1">
    <source>
        <dbReference type="Pfam" id="PF13524"/>
    </source>
</evidence>
<dbReference type="Proteomes" id="UP000610594">
    <property type="component" value="Unassembled WGS sequence"/>
</dbReference>